<proteinExistence type="predicted"/>
<dbReference type="EMBL" id="OB667968">
    <property type="protein sequence ID" value="CAD7234178.1"/>
    <property type="molecule type" value="Genomic_DNA"/>
</dbReference>
<feature type="region of interest" description="Disordered" evidence="2">
    <location>
        <begin position="1"/>
        <end position="91"/>
    </location>
</feature>
<organism evidence="3">
    <name type="scientific">Cyprideis torosa</name>
    <dbReference type="NCBI Taxonomy" id="163714"/>
    <lineage>
        <taxon>Eukaryota</taxon>
        <taxon>Metazoa</taxon>
        <taxon>Ecdysozoa</taxon>
        <taxon>Arthropoda</taxon>
        <taxon>Crustacea</taxon>
        <taxon>Oligostraca</taxon>
        <taxon>Ostracoda</taxon>
        <taxon>Podocopa</taxon>
        <taxon>Podocopida</taxon>
        <taxon>Cytherocopina</taxon>
        <taxon>Cytheroidea</taxon>
        <taxon>Cytherideidae</taxon>
        <taxon>Cyprideis</taxon>
    </lineage>
</organism>
<feature type="compositionally biased region" description="Polar residues" evidence="2">
    <location>
        <begin position="162"/>
        <end position="187"/>
    </location>
</feature>
<evidence type="ECO:0000256" key="2">
    <source>
        <dbReference type="SAM" id="MobiDB-lite"/>
    </source>
</evidence>
<evidence type="ECO:0000313" key="3">
    <source>
        <dbReference type="EMBL" id="CAD7234178.1"/>
    </source>
</evidence>
<evidence type="ECO:0000256" key="1">
    <source>
        <dbReference type="SAM" id="Coils"/>
    </source>
</evidence>
<dbReference type="AlphaFoldDB" id="A0A7R8WLV7"/>
<keyword evidence="1" id="KW-0175">Coiled coil</keyword>
<reference evidence="3" key="1">
    <citation type="submission" date="2020-11" db="EMBL/GenBank/DDBJ databases">
        <authorList>
            <person name="Tran Van P."/>
        </authorList>
    </citation>
    <scope>NUCLEOTIDE SEQUENCE</scope>
</reference>
<gene>
    <name evidence="3" type="ORF">CTOB1V02_LOCUS11995</name>
</gene>
<feature type="region of interest" description="Disordered" evidence="2">
    <location>
        <begin position="361"/>
        <end position="387"/>
    </location>
</feature>
<feature type="coiled-coil region" evidence="1">
    <location>
        <begin position="278"/>
        <end position="342"/>
    </location>
</feature>
<sequence>MPILLSDFRRSLGSRMRQSPPNTQQAPPNTQQAPPNTQQAPPNTQQAPPNTQQAPPTQDAETALDDNSMIPAGVPLDDSLDSESDDSFCMFNDSSDSVIEVLRSDPLTQKVENLVADDSERSGSPAPVPEAGNDGSVPAVDASLPSEAAPSASSRSDPAPSYGSTGNRDTAPSDSVLPSNASASVGSSELGACGGSPLSPLELGASVESPLSPIELGASVESPLSPLELGASVESPLSPLELGACSGGSPSDEVFLAKHQLPPRKRGQTLAERFSEVEEFYRQEIEILNEKVVKLTKELNLWGTVDALRIENHALKEEIQTLKLSKEERTDLEDRLKVLEQVQEGVVRQLREFGSVVSKKAGIGGRRRPKGILKNSPSRQTPPSRTVSINQEVLSSSGASGECERVPLSPSAHTFTLTFNFTKRDSRNYEVNEQVLSRAVEREDFLWRIGMLVREPKFGLSWIAFQIQCQGPTQTQTFPWRALVDCSVKVLRKRGRPLTFRYLGVEFSEEGTRTRTLPSFAQWTDILDDADAWLHHDEGSGEQYVVLLAEVTMLPPLPPQRPGPAEDDSTTVTYVFSNIIELQELDQIYSPPLYTGTEGCWRIGVMKGKSNLSVFAVWGDNMMKNHPAIKADLEINVVRNRFSPNYEGTTLGDRQTCCMAYANAFCSFSVIVPMKKLLDPAQGLMFTNGPKPKLKVEVVIKRFEYLDNGTDEPLCSPVNVE</sequence>
<accession>A0A7R8WLV7</accession>
<feature type="compositionally biased region" description="Polar residues" evidence="2">
    <location>
        <begin position="375"/>
        <end position="387"/>
    </location>
</feature>
<feature type="region of interest" description="Disordered" evidence="2">
    <location>
        <begin position="110"/>
        <end position="190"/>
    </location>
</feature>
<name>A0A7R8WLV7_9CRUS</name>
<feature type="compositionally biased region" description="Low complexity" evidence="2">
    <location>
        <begin position="142"/>
        <end position="161"/>
    </location>
</feature>
<feature type="compositionally biased region" description="Low complexity" evidence="2">
    <location>
        <begin position="20"/>
        <end position="58"/>
    </location>
</feature>
<protein>
    <submittedName>
        <fullName evidence="3">Uncharacterized protein</fullName>
    </submittedName>
</protein>